<accession>A0A318ZLZ2</accession>
<sequence length="122" mass="14090">MRISLTTRGIAFYCIYTTPTIIPHFEPVTSVEKKILRLCLGRARKLSFSTRHTCIVRVLIQQKPLNIMGIMFGPRGTSVSVDFALSNTVIYSIYSLGFYFRQPYQRMGNTLNWLSQKVHFVH</sequence>
<name>A0A318ZLZ2_9EURO</name>
<dbReference type="Proteomes" id="UP000248349">
    <property type="component" value="Unassembled WGS sequence"/>
</dbReference>
<evidence type="ECO:0000313" key="1">
    <source>
        <dbReference type="EMBL" id="PYH48556.1"/>
    </source>
</evidence>
<dbReference type="GeneID" id="37075482"/>
<organism evidence="1 2">
    <name type="scientific">Aspergillus saccharolyticus JOP 1030-1</name>
    <dbReference type="NCBI Taxonomy" id="1450539"/>
    <lineage>
        <taxon>Eukaryota</taxon>
        <taxon>Fungi</taxon>
        <taxon>Dikarya</taxon>
        <taxon>Ascomycota</taxon>
        <taxon>Pezizomycotina</taxon>
        <taxon>Eurotiomycetes</taxon>
        <taxon>Eurotiomycetidae</taxon>
        <taxon>Eurotiales</taxon>
        <taxon>Aspergillaceae</taxon>
        <taxon>Aspergillus</taxon>
        <taxon>Aspergillus subgen. Circumdati</taxon>
    </lineage>
</organism>
<dbReference type="RefSeq" id="XP_025434538.1">
    <property type="nucleotide sequence ID" value="XM_025574254.1"/>
</dbReference>
<protein>
    <submittedName>
        <fullName evidence="1">Uncharacterized protein</fullName>
    </submittedName>
</protein>
<reference evidence="1 2" key="1">
    <citation type="submission" date="2016-12" db="EMBL/GenBank/DDBJ databases">
        <title>The genomes of Aspergillus section Nigri reveals drivers in fungal speciation.</title>
        <authorList>
            <consortium name="DOE Joint Genome Institute"/>
            <person name="Vesth T.C."/>
            <person name="Nybo J."/>
            <person name="Theobald S."/>
            <person name="Brandl J."/>
            <person name="Frisvad J.C."/>
            <person name="Nielsen K.F."/>
            <person name="Lyhne E.K."/>
            <person name="Kogle M.E."/>
            <person name="Kuo A."/>
            <person name="Riley R."/>
            <person name="Clum A."/>
            <person name="Nolan M."/>
            <person name="Lipzen A."/>
            <person name="Salamov A."/>
            <person name="Henrissat B."/>
            <person name="Wiebenga A."/>
            <person name="De Vries R.P."/>
            <person name="Grigoriev I.V."/>
            <person name="Mortensen U.H."/>
            <person name="Andersen M.R."/>
            <person name="Baker S.E."/>
        </authorList>
    </citation>
    <scope>NUCLEOTIDE SEQUENCE [LARGE SCALE GENOMIC DNA]</scope>
    <source>
        <strain evidence="1 2">JOP 1030-1</strain>
    </source>
</reference>
<gene>
    <name evidence="1" type="ORF">BP01DRAFT_353711</name>
</gene>
<keyword evidence="2" id="KW-1185">Reference proteome</keyword>
<dbReference type="EMBL" id="KZ821221">
    <property type="protein sequence ID" value="PYH48556.1"/>
    <property type="molecule type" value="Genomic_DNA"/>
</dbReference>
<evidence type="ECO:0000313" key="2">
    <source>
        <dbReference type="Proteomes" id="UP000248349"/>
    </source>
</evidence>
<proteinExistence type="predicted"/>
<dbReference type="AlphaFoldDB" id="A0A318ZLZ2"/>